<comment type="caution">
    <text evidence="3">The sequence shown here is derived from an EMBL/GenBank/DDBJ whole genome shotgun (WGS) entry which is preliminary data.</text>
</comment>
<evidence type="ECO:0000313" key="3">
    <source>
        <dbReference type="EMBL" id="OWA51745.1"/>
    </source>
</evidence>
<keyword evidence="2" id="KW-1133">Transmembrane helix</keyword>
<gene>
    <name evidence="3" type="ORF">BV898_16215</name>
</gene>
<organism evidence="3 4">
    <name type="scientific">Hypsibius exemplaris</name>
    <name type="common">Freshwater tardigrade</name>
    <dbReference type="NCBI Taxonomy" id="2072580"/>
    <lineage>
        <taxon>Eukaryota</taxon>
        <taxon>Metazoa</taxon>
        <taxon>Ecdysozoa</taxon>
        <taxon>Tardigrada</taxon>
        <taxon>Eutardigrada</taxon>
        <taxon>Parachela</taxon>
        <taxon>Hypsibioidea</taxon>
        <taxon>Hypsibiidae</taxon>
        <taxon>Hypsibius</taxon>
    </lineage>
</organism>
<sequence length="91" mass="9783">MRPVSVPPTLERGSYGRNYERSKAATPSLTHTHHATNPSWKQRSSAFASTDLILSLWSLLLFIVAAAFVAAFLAAAARDVVNSAAVKDVLS</sequence>
<evidence type="ECO:0000256" key="1">
    <source>
        <dbReference type="SAM" id="MobiDB-lite"/>
    </source>
</evidence>
<feature type="compositionally biased region" description="Polar residues" evidence="1">
    <location>
        <begin position="25"/>
        <end position="37"/>
    </location>
</feature>
<evidence type="ECO:0000313" key="4">
    <source>
        <dbReference type="Proteomes" id="UP000192578"/>
    </source>
</evidence>
<proteinExistence type="predicted"/>
<keyword evidence="4" id="KW-1185">Reference proteome</keyword>
<keyword evidence="2" id="KW-0812">Transmembrane</keyword>
<dbReference type="AlphaFoldDB" id="A0A9X6ND47"/>
<feature type="transmembrane region" description="Helical" evidence="2">
    <location>
        <begin position="52"/>
        <end position="77"/>
    </location>
</feature>
<protein>
    <submittedName>
        <fullName evidence="3">Uncharacterized protein</fullName>
    </submittedName>
</protein>
<name>A0A9X6ND47_HYPEX</name>
<dbReference type="Proteomes" id="UP000192578">
    <property type="component" value="Unassembled WGS sequence"/>
</dbReference>
<feature type="region of interest" description="Disordered" evidence="1">
    <location>
        <begin position="1"/>
        <end position="37"/>
    </location>
</feature>
<dbReference type="EMBL" id="MTYJ01000238">
    <property type="protein sequence ID" value="OWA51745.1"/>
    <property type="molecule type" value="Genomic_DNA"/>
</dbReference>
<reference evidence="4" key="1">
    <citation type="submission" date="2017-01" db="EMBL/GenBank/DDBJ databases">
        <title>Comparative genomics of anhydrobiosis in the tardigrade Hypsibius dujardini.</title>
        <authorList>
            <person name="Yoshida Y."/>
            <person name="Koutsovoulos G."/>
            <person name="Laetsch D."/>
            <person name="Stevens L."/>
            <person name="Kumar S."/>
            <person name="Horikawa D."/>
            <person name="Ishino K."/>
            <person name="Komine S."/>
            <person name="Tomita M."/>
            <person name="Blaxter M."/>
            <person name="Arakawa K."/>
        </authorList>
    </citation>
    <scope>NUCLEOTIDE SEQUENCE [LARGE SCALE GENOMIC DNA]</scope>
    <source>
        <strain evidence="4">Z151</strain>
    </source>
</reference>
<accession>A0A9X6ND47</accession>
<evidence type="ECO:0000256" key="2">
    <source>
        <dbReference type="SAM" id="Phobius"/>
    </source>
</evidence>
<keyword evidence="2" id="KW-0472">Membrane</keyword>